<dbReference type="Proteomes" id="UP001239994">
    <property type="component" value="Unassembled WGS sequence"/>
</dbReference>
<keyword evidence="6" id="KW-0325">Glycoprotein</keyword>
<feature type="domain" description="C1q" evidence="8">
    <location>
        <begin position="547"/>
        <end position="681"/>
    </location>
</feature>
<dbReference type="PRINTS" id="PR00007">
    <property type="entry name" value="COMPLEMNTC1Q"/>
</dbReference>
<evidence type="ECO:0000256" key="4">
    <source>
        <dbReference type="ARBA" id="ARBA00022729"/>
    </source>
</evidence>
<keyword evidence="2" id="KW-0964">Secreted</keyword>
<feature type="compositionally biased region" description="Polar residues" evidence="7">
    <location>
        <begin position="290"/>
        <end position="299"/>
    </location>
</feature>
<evidence type="ECO:0000313" key="9">
    <source>
        <dbReference type="EMBL" id="KAK1790554.1"/>
    </source>
</evidence>
<protein>
    <recommendedName>
        <fullName evidence="8">C1q domain-containing protein</fullName>
    </recommendedName>
</protein>
<proteinExistence type="predicted"/>
<evidence type="ECO:0000256" key="1">
    <source>
        <dbReference type="ARBA" id="ARBA00004498"/>
    </source>
</evidence>
<evidence type="ECO:0000256" key="7">
    <source>
        <dbReference type="SAM" id="MobiDB-lite"/>
    </source>
</evidence>
<comment type="subcellular location">
    <subcellularLocation>
        <location evidence="1">Secreted</location>
        <location evidence="1">Extracellular space</location>
        <location evidence="1">Extracellular matrix</location>
    </subcellularLocation>
</comment>
<accession>A0AAD8Z2Z5</accession>
<dbReference type="PANTHER" id="PTHR15427">
    <property type="entry name" value="EMILIN ELASTIN MICROFIBRIL INTERFACE-LOCATED PROTEIN ELASTIN MICROFIBRIL INTERFACER"/>
    <property type="match status" value="1"/>
</dbReference>
<dbReference type="EMBL" id="JAROKS010000021">
    <property type="protein sequence ID" value="KAK1790554.1"/>
    <property type="molecule type" value="Genomic_DNA"/>
</dbReference>
<dbReference type="Pfam" id="PF01391">
    <property type="entry name" value="Collagen"/>
    <property type="match status" value="2"/>
</dbReference>
<dbReference type="SMART" id="SM00110">
    <property type="entry name" value="C1Q"/>
    <property type="match status" value="1"/>
</dbReference>
<evidence type="ECO:0000256" key="2">
    <source>
        <dbReference type="ARBA" id="ARBA00022525"/>
    </source>
</evidence>
<feature type="region of interest" description="Disordered" evidence="7">
    <location>
        <begin position="325"/>
        <end position="548"/>
    </location>
</feature>
<dbReference type="InterPro" id="IPR008160">
    <property type="entry name" value="Collagen"/>
</dbReference>
<dbReference type="InterPro" id="IPR008983">
    <property type="entry name" value="Tumour_necrosis_fac-like_dom"/>
</dbReference>
<evidence type="ECO:0000256" key="3">
    <source>
        <dbReference type="ARBA" id="ARBA00022530"/>
    </source>
</evidence>
<dbReference type="InterPro" id="IPR050392">
    <property type="entry name" value="Collagen/C1q_domain"/>
</dbReference>
<reference evidence="9" key="1">
    <citation type="submission" date="2023-03" db="EMBL/GenBank/DDBJ databases">
        <title>Electrophorus voltai genome.</title>
        <authorList>
            <person name="Bian C."/>
        </authorList>
    </citation>
    <scope>NUCLEOTIDE SEQUENCE</scope>
    <source>
        <strain evidence="9">CB-2022</strain>
        <tissue evidence="9">Muscle</tissue>
    </source>
</reference>
<keyword evidence="10" id="KW-1185">Reference proteome</keyword>
<keyword evidence="3" id="KW-0272">Extracellular matrix</keyword>
<dbReference type="Gene3D" id="2.60.120.40">
    <property type="match status" value="1"/>
</dbReference>
<dbReference type="AlphaFoldDB" id="A0AAD8Z2Z5"/>
<evidence type="ECO:0000256" key="5">
    <source>
        <dbReference type="ARBA" id="ARBA00023119"/>
    </source>
</evidence>
<name>A0AAD8Z2Z5_9TELE</name>
<dbReference type="Pfam" id="PF00386">
    <property type="entry name" value="C1q"/>
    <property type="match status" value="1"/>
</dbReference>
<evidence type="ECO:0000313" key="10">
    <source>
        <dbReference type="Proteomes" id="UP001239994"/>
    </source>
</evidence>
<dbReference type="InterPro" id="IPR001073">
    <property type="entry name" value="C1q_dom"/>
</dbReference>
<feature type="compositionally biased region" description="Basic and acidic residues" evidence="7">
    <location>
        <begin position="259"/>
        <end position="270"/>
    </location>
</feature>
<dbReference type="SUPFAM" id="SSF49842">
    <property type="entry name" value="TNF-like"/>
    <property type="match status" value="1"/>
</dbReference>
<comment type="caution">
    <text evidence="9">The sequence shown here is derived from an EMBL/GenBank/DDBJ whole genome shotgun (WGS) entry which is preliminary data.</text>
</comment>
<keyword evidence="4" id="KW-0732">Signal</keyword>
<feature type="compositionally biased region" description="Basic and acidic residues" evidence="7">
    <location>
        <begin position="521"/>
        <end position="536"/>
    </location>
</feature>
<gene>
    <name evidence="9" type="ORF">P4O66_014024</name>
</gene>
<dbReference type="FunFam" id="2.60.120.40:FF:000001">
    <property type="entry name" value="Complement C1q B chain"/>
    <property type="match status" value="1"/>
</dbReference>
<feature type="compositionally biased region" description="Basic and acidic residues" evidence="7">
    <location>
        <begin position="440"/>
        <end position="449"/>
    </location>
</feature>
<dbReference type="PROSITE" id="PS50871">
    <property type="entry name" value="C1Q"/>
    <property type="match status" value="1"/>
</dbReference>
<keyword evidence="5" id="KW-0176">Collagen</keyword>
<sequence length="681" mass="71937">MKERETGRNPKSNSKVQQDIYRLVNEGSQQSESTIGHMRQEHSVRLNEALTSASFPDKVYCGTLSAKASARALPFRCFAEAQNLPHQFRNVRVSSSSCSCRRVSSSSSSVMMLHRSTACDVSAHVRCRTDGEGLTRNDHAHISCCKGDTKFGKLGIVSEGILPISNEQSQCPGSASSLVLMDGVIDEGRVSRVTKRHTQEKREMTGLCVQSLVLAASVLLLSSTFDAIRMTQRPKYQYTKKPPREIQTTTHAKPTPARVSDHPKQKDHRPVVITGSPPVSGHTHVDYRTDTTAPPSGVQDNYTLDYNECYLNVCECCPPERGPQGPKGDVGFPGPPGQKGDPGPRSAPGLTGPTGPPGFMGDKGDKGEKGSSGPFGASGIPGKAGGKGETGFKGEKGAGGLPGLAGVKGEKGEPGQNVTKGDRGQPGKDGPPGAPGVTGDKGEKGDRGECGLLGERGQKGEPGDPGPPGTRGDPGLSGQHGVHGSPGIPGERGDPGSPGVKGEPGAPGSQGIMGTRGQRGPKGERGPQGRRGDRGLRGLKGTPSDTVGRLRSAFSMGLSPSKSFPASGLPVRFDKIFYNGDDHYDVAASKFNCTYPGVYVFSYQITVRNKPLRAALVVNGVRKLRSRDTVQGQDIEQASSLVLLKLVAGDQVWVETLRDWNGAYSSSEDDSTFSGFLLYPD</sequence>
<evidence type="ECO:0000259" key="8">
    <source>
        <dbReference type="PROSITE" id="PS50871"/>
    </source>
</evidence>
<organism evidence="9 10">
    <name type="scientific">Electrophorus voltai</name>
    <dbReference type="NCBI Taxonomy" id="2609070"/>
    <lineage>
        <taxon>Eukaryota</taxon>
        <taxon>Metazoa</taxon>
        <taxon>Chordata</taxon>
        <taxon>Craniata</taxon>
        <taxon>Vertebrata</taxon>
        <taxon>Euteleostomi</taxon>
        <taxon>Actinopterygii</taxon>
        <taxon>Neopterygii</taxon>
        <taxon>Teleostei</taxon>
        <taxon>Ostariophysi</taxon>
        <taxon>Gymnotiformes</taxon>
        <taxon>Gymnotoidei</taxon>
        <taxon>Gymnotidae</taxon>
        <taxon>Electrophorus</taxon>
    </lineage>
</organism>
<dbReference type="GO" id="GO:0005581">
    <property type="term" value="C:collagen trimer"/>
    <property type="evidence" value="ECO:0007669"/>
    <property type="project" value="UniProtKB-KW"/>
</dbReference>
<feature type="compositionally biased region" description="Low complexity" evidence="7">
    <location>
        <begin position="338"/>
        <end position="353"/>
    </location>
</feature>
<dbReference type="PANTHER" id="PTHR15427:SF51">
    <property type="entry name" value="OTOLIN 1"/>
    <property type="match status" value="1"/>
</dbReference>
<feature type="region of interest" description="Disordered" evidence="7">
    <location>
        <begin position="240"/>
        <end position="299"/>
    </location>
</feature>
<evidence type="ECO:0000256" key="6">
    <source>
        <dbReference type="ARBA" id="ARBA00023180"/>
    </source>
</evidence>